<feature type="transmembrane region" description="Helical" evidence="1">
    <location>
        <begin position="7"/>
        <end position="29"/>
    </location>
</feature>
<protein>
    <submittedName>
        <fullName evidence="2">Uncharacterized protein</fullName>
    </submittedName>
</protein>
<keyword evidence="1" id="KW-0812">Transmembrane</keyword>
<dbReference type="AlphaFoldDB" id="A0A1I6HEE1"/>
<dbReference type="OrthoDB" id="6371335at2"/>
<sequence>MKLTLKACRYAILTALINGALALALMLLVEFSLSGSLVMTRPFLIAGLLVALVIFVAQFFRQLRLCRCSDEAGSRISSR</sequence>
<keyword evidence="1" id="KW-0472">Membrane</keyword>
<accession>A0A1I6HEE1</accession>
<evidence type="ECO:0000313" key="3">
    <source>
        <dbReference type="Proteomes" id="UP000198644"/>
    </source>
</evidence>
<evidence type="ECO:0000256" key="1">
    <source>
        <dbReference type="SAM" id="Phobius"/>
    </source>
</evidence>
<evidence type="ECO:0000313" key="2">
    <source>
        <dbReference type="EMBL" id="SFR52700.1"/>
    </source>
</evidence>
<reference evidence="3" key="1">
    <citation type="submission" date="2016-10" db="EMBL/GenBank/DDBJ databases">
        <authorList>
            <person name="Varghese N."/>
            <person name="Submissions S."/>
        </authorList>
    </citation>
    <scope>NUCLEOTIDE SEQUENCE [LARGE SCALE GENOMIC DNA]</scope>
    <source>
        <strain evidence="3">CGMCC 1.9167</strain>
    </source>
</reference>
<name>A0A1I6HEE1_9GAMM</name>
<dbReference type="RefSeq" id="WP_092009681.1">
    <property type="nucleotide sequence ID" value="NZ_FOYW01000001.1"/>
</dbReference>
<feature type="transmembrane region" description="Helical" evidence="1">
    <location>
        <begin position="41"/>
        <end position="60"/>
    </location>
</feature>
<proteinExistence type="predicted"/>
<gene>
    <name evidence="2" type="ORF">SAMN05216203_1151</name>
</gene>
<organism evidence="2 3">
    <name type="scientific">Marinobacter daqiaonensis</name>
    <dbReference type="NCBI Taxonomy" id="650891"/>
    <lineage>
        <taxon>Bacteria</taxon>
        <taxon>Pseudomonadati</taxon>
        <taxon>Pseudomonadota</taxon>
        <taxon>Gammaproteobacteria</taxon>
        <taxon>Pseudomonadales</taxon>
        <taxon>Marinobacteraceae</taxon>
        <taxon>Marinobacter</taxon>
    </lineage>
</organism>
<keyword evidence="3" id="KW-1185">Reference proteome</keyword>
<dbReference type="Proteomes" id="UP000198644">
    <property type="component" value="Unassembled WGS sequence"/>
</dbReference>
<keyword evidence="1" id="KW-1133">Transmembrane helix</keyword>
<dbReference type="EMBL" id="FOYW01000001">
    <property type="protein sequence ID" value="SFR52700.1"/>
    <property type="molecule type" value="Genomic_DNA"/>
</dbReference>